<protein>
    <submittedName>
        <fullName evidence="8">OmpA protein</fullName>
    </submittedName>
</protein>
<dbReference type="InterPro" id="IPR006665">
    <property type="entry name" value="OmpA-like"/>
</dbReference>
<keyword evidence="3" id="KW-0998">Cell outer membrane</keyword>
<dbReference type="InterPro" id="IPR050330">
    <property type="entry name" value="Bact_OuterMem_StrucFunc"/>
</dbReference>
<dbReference type="PROSITE" id="PS51257">
    <property type="entry name" value="PROKAR_LIPOPROTEIN"/>
    <property type="match status" value="1"/>
</dbReference>
<dbReference type="Gene3D" id="3.30.1330.60">
    <property type="entry name" value="OmpA-like domain"/>
    <property type="match status" value="1"/>
</dbReference>
<evidence type="ECO:0000256" key="4">
    <source>
        <dbReference type="PROSITE-ProRule" id="PRU00473"/>
    </source>
</evidence>
<feature type="domain" description="OmpA-like" evidence="7">
    <location>
        <begin position="222"/>
        <end position="341"/>
    </location>
</feature>
<keyword evidence="6" id="KW-0732">Signal</keyword>
<dbReference type="InterPro" id="IPR006664">
    <property type="entry name" value="OMP_bac"/>
</dbReference>
<dbReference type="PANTHER" id="PTHR30329:SF21">
    <property type="entry name" value="LIPOPROTEIN YIAD-RELATED"/>
    <property type="match status" value="1"/>
</dbReference>
<dbReference type="EMBL" id="LK995471">
    <property type="protein sequence ID" value="CED90368.1"/>
    <property type="molecule type" value="Genomic_DNA"/>
</dbReference>
<dbReference type="AlphaFoldDB" id="A0A1L7RLP6"/>
<feature type="region of interest" description="Disordered" evidence="5">
    <location>
        <begin position="339"/>
        <end position="372"/>
    </location>
</feature>
<keyword evidence="2 4" id="KW-0472">Membrane</keyword>
<evidence type="ECO:0000256" key="6">
    <source>
        <dbReference type="SAM" id="SignalP"/>
    </source>
</evidence>
<dbReference type="Pfam" id="PF00691">
    <property type="entry name" value="OmpA"/>
    <property type="match status" value="1"/>
</dbReference>
<dbReference type="InterPro" id="IPR036737">
    <property type="entry name" value="OmpA-like_sf"/>
</dbReference>
<feature type="chain" id="PRO_5012656802" evidence="6">
    <location>
        <begin position="23"/>
        <end position="514"/>
    </location>
</feature>
<sequence>MMLCRREVLTGSASLAVAAVLAACAGGSGGGGGAVSSTFPADTESASTAPVNSDPVVLKSVWKGESLTTRVGPAVVQGGYTVVRVNISADSSGSVSIGSMFGAGVDMFTMAAARLTSLRDKVAYVDVQPYVDGLTRSIEAGSSHELYAVFGAVPDGMESVELFLPNVGVALGVPVVDAASAGFDVEGALAGAKIDEGIHSGPFELKSLVVAADGSSDTESDDASTTVNVSGDVLFATDSADLSDAADEVLVSVVEQLELYPSGGSLAVTGHTDDVNTDEHNQDLSERRAKAVSDRLGELADLSGWEVSVAGKGELEPRVDNDSDENRQLNRRVEILMTPSDPDEVTAADTTSAGGAGDMPEPKGPVGRGPDGVDIEIDGVPARISLESVARHEGYLIGTVKISSEQEVSVPVFLMQIPDDLRMLRMWSSYATSGCTLLKGGSRYLVVDFTDSKEENRVLGGMLQDNLSEDDVRSIPVVWPDTGEDTVTMDMIGEDDAFGQHLAVRLTDIPVVDA</sequence>
<proteinExistence type="predicted"/>
<dbReference type="SUPFAM" id="SSF103088">
    <property type="entry name" value="OmpA-like"/>
    <property type="match status" value="1"/>
</dbReference>
<dbReference type="CDD" id="cd07185">
    <property type="entry name" value="OmpA_C-like"/>
    <property type="match status" value="1"/>
</dbReference>
<dbReference type="PANTHER" id="PTHR30329">
    <property type="entry name" value="STATOR ELEMENT OF FLAGELLAR MOTOR COMPLEX"/>
    <property type="match status" value="1"/>
</dbReference>
<evidence type="ECO:0000256" key="3">
    <source>
        <dbReference type="ARBA" id="ARBA00023237"/>
    </source>
</evidence>
<evidence type="ECO:0000256" key="1">
    <source>
        <dbReference type="ARBA" id="ARBA00004442"/>
    </source>
</evidence>
<comment type="subcellular location">
    <subcellularLocation>
        <location evidence="1">Cell outer membrane</location>
    </subcellularLocation>
</comment>
<evidence type="ECO:0000313" key="8">
    <source>
        <dbReference type="EMBL" id="CED90368.1"/>
    </source>
</evidence>
<name>A0A1L7RLP6_9ACTO</name>
<accession>A0A1L7RLP6</accession>
<evidence type="ECO:0000256" key="2">
    <source>
        <dbReference type="ARBA" id="ARBA00023136"/>
    </source>
</evidence>
<reference evidence="8" key="1">
    <citation type="submission" date="2014-07" db="EMBL/GenBank/DDBJ databases">
        <authorList>
            <person name="Zhang J.E."/>
            <person name="Yang H."/>
            <person name="Guo J."/>
            <person name="Deng Z."/>
            <person name="Luo H."/>
            <person name="Luo M."/>
            <person name="Zhao B."/>
        </authorList>
    </citation>
    <scope>NUCLEOTIDE SEQUENCE</scope>
    <source>
        <strain evidence="8">AM4</strain>
    </source>
</reference>
<organism evidence="8">
    <name type="scientific">Actinomyces succiniciruminis</name>
    <dbReference type="NCBI Taxonomy" id="1522002"/>
    <lineage>
        <taxon>Bacteria</taxon>
        <taxon>Bacillati</taxon>
        <taxon>Actinomycetota</taxon>
        <taxon>Actinomycetes</taxon>
        <taxon>Actinomycetales</taxon>
        <taxon>Actinomycetaceae</taxon>
        <taxon>Actinomyces</taxon>
    </lineage>
</organism>
<gene>
    <name evidence="8" type="ORF">AAM4_0473</name>
</gene>
<dbReference type="PROSITE" id="PS51123">
    <property type="entry name" value="OMPA_2"/>
    <property type="match status" value="1"/>
</dbReference>
<evidence type="ECO:0000259" key="7">
    <source>
        <dbReference type="PROSITE" id="PS51123"/>
    </source>
</evidence>
<dbReference type="GO" id="GO:0009279">
    <property type="term" value="C:cell outer membrane"/>
    <property type="evidence" value="ECO:0007669"/>
    <property type="project" value="UniProtKB-SubCell"/>
</dbReference>
<feature type="signal peptide" evidence="6">
    <location>
        <begin position="1"/>
        <end position="22"/>
    </location>
</feature>
<dbReference type="PRINTS" id="PR01021">
    <property type="entry name" value="OMPADOMAIN"/>
</dbReference>
<evidence type="ECO:0000256" key="5">
    <source>
        <dbReference type="SAM" id="MobiDB-lite"/>
    </source>
</evidence>